<evidence type="ECO:0000259" key="19">
    <source>
        <dbReference type="Pfam" id="PF08398"/>
    </source>
</evidence>
<comment type="catalytic activity">
    <reaction evidence="1">
        <text>a 1,2-diacyl-sn-glycero-3-phosphocholine + H2O = a 1-acyl-sn-glycero-3-phosphocholine + a fatty acid + H(+)</text>
        <dbReference type="Rhea" id="RHEA:15801"/>
        <dbReference type="ChEBI" id="CHEBI:15377"/>
        <dbReference type="ChEBI" id="CHEBI:15378"/>
        <dbReference type="ChEBI" id="CHEBI:28868"/>
        <dbReference type="ChEBI" id="CHEBI:57643"/>
        <dbReference type="ChEBI" id="CHEBI:58168"/>
        <dbReference type="EC" id="3.1.1.4"/>
    </reaction>
</comment>
<sequence>MPPTNKANSKKGLTLPGYNYLGPFNSLFSGAPVNKADEAARKHDFGYSDLIKEGKNPYLYFNTHDQNLIDELKDDTSFGGKLARGVFQIKKALAPALPGTSKGGDRALKRKLYFARSNKGAKKANREPAPSTSNQQNMEVSNDIPNDEAGNQPIELATRSVGGSGSVGGGGRGGSGVGYSTGGWTGGTIFSENIVVTKNTRQFICDIKNGHLYKSEVLNTGDTAHRQYAITTPWSYFNFNQYSSHFSPNDWQHLVNDYERFRPKAMVVRVYNLQIKQIMTDGAMGTVYNNDLTAGMHIFCDGDHRYPYVQHPWDDQCMPELPNSIWELPQYAYIPAPISVVDNNTTNTVEEHLLKGVPLYMLENSDHEVLRTGESTEFTFNFGDCEWIENNITFSMPQMMYNPLVRSRRVYSYSGPNNQTSNAFQNAALRTSNWMSGPGIARGTHNASLNTQSAGALVTLVTNGADVSGVGAVRVGYSSDPIFGGQQPDSDLLRLRYSTSAAEGQQNPILENAARHTFTREARTKLITGSNGADGDYKEWWMLPNQMWDSAPISRYNPIWVKVPRVNRKTLLDTQDGSIPMSHPPGTIFIKLARIPVPGNGDSFLNIYVTGQVSCEVVWEVEKRGTKNWRPEYMHSATNMSVDAYTINNAGVYAGAVQNSDVMQTRFNHHKVL</sequence>
<comment type="function">
    <text evidence="16">Capsid proteins self-assembles to form an icosahedral capsid with a T=1 symmetry, about 26 nm in diameter, and consisting of 60 copies of three size variants of the capsid proteins, VP1, and VP3, which differ by the presence of an N-terminal extension in the minor protein VP1. The capsid has a channel at the 5-fold axis and there are densities extending the 5-fold axis into the interior of the capsid. The capsid encapsulates the genomic ssDNA. Binding to the host receptors also induces capsid rearrangements leading to surface exposure of VP1 N-terminus, specifically its phospholipase A2-like region. The additional N-terminal region of isoform Minor capsid protein VP1, called VP1u, may serve as a lipolytic enzyme to breach the endosomal membrane during entry into host cell and might contribute to virus transport to the nucleus.</text>
</comment>
<comment type="similarity">
    <text evidence="5">Belongs to the parvoviridae capsid protein family.</text>
</comment>
<evidence type="ECO:0000256" key="14">
    <source>
        <dbReference type="ARBA" id="ARBA00023098"/>
    </source>
</evidence>
<dbReference type="GO" id="GO:0030430">
    <property type="term" value="C:host cell cytoplasm"/>
    <property type="evidence" value="ECO:0007669"/>
    <property type="project" value="UniProtKB-SubCell"/>
</dbReference>
<evidence type="ECO:0000256" key="2">
    <source>
        <dbReference type="ARBA" id="ARBA00004147"/>
    </source>
</evidence>
<proteinExistence type="inferred from homology"/>
<organism evidence="20">
    <name type="scientific">Bovine parvovirus 1</name>
    <name type="common">BPV-1</name>
    <dbReference type="NCBI Taxonomy" id="2839036"/>
    <lineage>
        <taxon>Viruses</taxon>
        <taxon>Monodnaviria</taxon>
        <taxon>Shotokuvirae</taxon>
        <taxon>Cossaviricota</taxon>
        <taxon>Quintoviricetes</taxon>
        <taxon>Piccovirales</taxon>
        <taxon>Parvoviridae</taxon>
        <taxon>Parvovirinae</taxon>
        <taxon>Bocaparvovirus</taxon>
        <taxon>Bocaparvovirus ungulate1</taxon>
    </lineage>
</organism>
<feature type="compositionally biased region" description="Polar residues" evidence="17">
    <location>
        <begin position="130"/>
        <end position="144"/>
    </location>
</feature>
<reference evidence="20" key="1">
    <citation type="submission" date="2020-09" db="EMBL/GenBank/DDBJ databases">
        <authorList>
            <person name="Shao G."/>
        </authorList>
    </citation>
    <scope>NUCLEOTIDE SEQUENCE</scope>
    <source>
        <strain evidence="20">Yak/HY-HC12/2020/CH</strain>
    </source>
</reference>
<keyword evidence="11" id="KW-0378">Hydrolase</keyword>
<dbReference type="GO" id="GO:0042025">
    <property type="term" value="C:host cell nucleus"/>
    <property type="evidence" value="ECO:0007669"/>
    <property type="project" value="UniProtKB-SubCell"/>
</dbReference>
<dbReference type="InterPro" id="IPR001403">
    <property type="entry name" value="Parvovirus_coat"/>
</dbReference>
<dbReference type="GO" id="GO:0039615">
    <property type="term" value="C:T=1 icosahedral viral capsid"/>
    <property type="evidence" value="ECO:0007669"/>
    <property type="project" value="UniProtKB-KW"/>
</dbReference>
<dbReference type="EMBL" id="MW032437">
    <property type="protein sequence ID" value="QPO14351.1"/>
    <property type="molecule type" value="Genomic_DNA"/>
</dbReference>
<feature type="domain" description="Coat protein VP1/VP2 Parvovirus" evidence="18">
    <location>
        <begin position="169"/>
        <end position="471"/>
    </location>
</feature>
<evidence type="ECO:0000256" key="17">
    <source>
        <dbReference type="SAM" id="MobiDB-lite"/>
    </source>
</evidence>
<keyword evidence="12" id="KW-0946">Virion</keyword>
<keyword evidence="9" id="KW-0167">Capsid protein</keyword>
<feature type="domain" description="Phospholipase A2-like" evidence="19">
    <location>
        <begin position="11"/>
        <end position="90"/>
    </location>
</feature>
<evidence type="ECO:0000256" key="3">
    <source>
        <dbReference type="ARBA" id="ARBA00004192"/>
    </source>
</evidence>
<dbReference type="EC" id="3.1.1.4" evidence="6"/>
<dbReference type="Pfam" id="PF08398">
    <property type="entry name" value="Phospholip_A2_4"/>
    <property type="match status" value="1"/>
</dbReference>
<comment type="subcellular location">
    <subcellularLocation>
        <location evidence="3">Host cytoplasm</location>
    </subcellularLocation>
    <subcellularLocation>
        <location evidence="2">Host nucleus</location>
    </subcellularLocation>
    <subcellularLocation>
        <location evidence="4">Virion</location>
    </subcellularLocation>
</comment>
<dbReference type="InterPro" id="IPR016184">
    <property type="entry name" value="Capsid/spike_ssDNA_virus"/>
</dbReference>
<keyword evidence="10" id="KW-1048">Host nucleus</keyword>
<evidence type="ECO:0000256" key="16">
    <source>
        <dbReference type="ARBA" id="ARBA00045359"/>
    </source>
</evidence>
<evidence type="ECO:0000256" key="1">
    <source>
        <dbReference type="ARBA" id="ARBA00001604"/>
    </source>
</evidence>
<evidence type="ECO:0000256" key="4">
    <source>
        <dbReference type="ARBA" id="ARBA00004328"/>
    </source>
</evidence>
<keyword evidence="8" id="KW-1140">T=1 icosahedral capsid protein</keyword>
<dbReference type="GO" id="GO:0005198">
    <property type="term" value="F:structural molecule activity"/>
    <property type="evidence" value="ECO:0007669"/>
    <property type="project" value="InterPro"/>
</dbReference>
<feature type="domain" description="Coat protein VP1/VP2 Parvovirus" evidence="18">
    <location>
        <begin position="514"/>
        <end position="636"/>
    </location>
</feature>
<protein>
    <recommendedName>
        <fullName evidence="7">Minor capsid protein VP1</fullName>
        <ecNumber evidence="6">3.1.1.4</ecNumber>
    </recommendedName>
</protein>
<dbReference type="GO" id="GO:0016042">
    <property type="term" value="P:lipid catabolic process"/>
    <property type="evidence" value="ECO:0007669"/>
    <property type="project" value="UniProtKB-KW"/>
</dbReference>
<dbReference type="GO" id="GO:0004623">
    <property type="term" value="F:phospholipase A2 activity"/>
    <property type="evidence" value="ECO:0007669"/>
    <property type="project" value="UniProtKB-EC"/>
</dbReference>
<dbReference type="InterPro" id="IPR013607">
    <property type="entry name" value="Phospholipase_A2-like"/>
</dbReference>
<evidence type="ECO:0000259" key="18">
    <source>
        <dbReference type="Pfam" id="PF00740"/>
    </source>
</evidence>
<dbReference type="InterPro" id="IPR036952">
    <property type="entry name" value="VP1/VP2"/>
</dbReference>
<evidence type="ECO:0000256" key="7">
    <source>
        <dbReference type="ARBA" id="ARBA00022267"/>
    </source>
</evidence>
<accession>A0A7T1KN64</accession>
<evidence type="ECO:0000256" key="10">
    <source>
        <dbReference type="ARBA" id="ARBA00022562"/>
    </source>
</evidence>
<dbReference type="SUPFAM" id="SSF88645">
    <property type="entry name" value="ssDNA viruses"/>
    <property type="match status" value="1"/>
</dbReference>
<organismHost>
    <name type="scientific">Bos taurus</name>
    <name type="common">Bovine</name>
    <dbReference type="NCBI Taxonomy" id="9913"/>
</organismHost>
<evidence type="ECO:0000256" key="15">
    <source>
        <dbReference type="ARBA" id="ARBA00023200"/>
    </source>
</evidence>
<keyword evidence="15" id="KW-1035">Host cytoplasm</keyword>
<keyword evidence="13" id="KW-0442">Lipid degradation</keyword>
<name>A0A7T1KN64_PAVBP</name>
<dbReference type="Gene3D" id="2.170.30.10">
    <property type="entry name" value="Parvovirus coat protein VP1/VP2"/>
    <property type="match status" value="1"/>
</dbReference>
<evidence type="ECO:0000256" key="11">
    <source>
        <dbReference type="ARBA" id="ARBA00022801"/>
    </source>
</evidence>
<evidence type="ECO:0000256" key="6">
    <source>
        <dbReference type="ARBA" id="ARBA00013278"/>
    </source>
</evidence>
<keyword evidence="14" id="KW-0443">Lipid metabolism</keyword>
<evidence type="ECO:0000256" key="12">
    <source>
        <dbReference type="ARBA" id="ARBA00022844"/>
    </source>
</evidence>
<evidence type="ECO:0000313" key="20">
    <source>
        <dbReference type="EMBL" id="QPO14351.1"/>
    </source>
</evidence>
<evidence type="ECO:0000256" key="5">
    <source>
        <dbReference type="ARBA" id="ARBA00005398"/>
    </source>
</evidence>
<feature type="region of interest" description="Disordered" evidence="17">
    <location>
        <begin position="118"/>
        <end position="151"/>
    </location>
</feature>
<dbReference type="Pfam" id="PF00740">
    <property type="entry name" value="VP1_2"/>
    <property type="match status" value="2"/>
</dbReference>
<evidence type="ECO:0000256" key="13">
    <source>
        <dbReference type="ARBA" id="ARBA00022963"/>
    </source>
</evidence>
<evidence type="ECO:0000256" key="9">
    <source>
        <dbReference type="ARBA" id="ARBA00022561"/>
    </source>
</evidence>
<evidence type="ECO:0000256" key="8">
    <source>
        <dbReference type="ARBA" id="ARBA00022431"/>
    </source>
</evidence>